<proteinExistence type="predicted"/>
<gene>
    <name evidence="3" type="ORF">BSL82_03280</name>
</gene>
<dbReference type="InterPro" id="IPR002563">
    <property type="entry name" value="Flavin_Rdtase-like_dom"/>
</dbReference>
<dbReference type="Proteomes" id="UP000182063">
    <property type="component" value="Chromosome"/>
</dbReference>
<organism evidence="3 4">
    <name type="scientific">Tardibacter chloracetimidivorans</name>
    <dbReference type="NCBI Taxonomy" id="1921510"/>
    <lineage>
        <taxon>Bacteria</taxon>
        <taxon>Pseudomonadati</taxon>
        <taxon>Pseudomonadota</taxon>
        <taxon>Alphaproteobacteria</taxon>
        <taxon>Sphingomonadales</taxon>
        <taxon>Sphingomonadaceae</taxon>
        <taxon>Tardibacter</taxon>
    </lineage>
</organism>
<dbReference type="GO" id="GO:0010181">
    <property type="term" value="F:FMN binding"/>
    <property type="evidence" value="ECO:0007669"/>
    <property type="project" value="InterPro"/>
</dbReference>
<evidence type="ECO:0000256" key="1">
    <source>
        <dbReference type="ARBA" id="ARBA00023002"/>
    </source>
</evidence>
<keyword evidence="4" id="KW-1185">Reference proteome</keyword>
<dbReference type="STRING" id="1921510.BSL82_03280"/>
<accession>A0A1L3ZS38</accession>
<dbReference type="Pfam" id="PF01613">
    <property type="entry name" value="Flavin_Reduct"/>
    <property type="match status" value="1"/>
</dbReference>
<evidence type="ECO:0000259" key="2">
    <source>
        <dbReference type="SMART" id="SM00903"/>
    </source>
</evidence>
<dbReference type="InterPro" id="IPR012349">
    <property type="entry name" value="Split_barrel_FMN-bd"/>
</dbReference>
<dbReference type="AlphaFoldDB" id="A0A1L3ZS38"/>
<sequence length="169" mass="18009">MGSSMTPPTVDLAEQAKLALRRMAKSVNVITCMHEGVRYAMAATAADALSMDPPSMIVSVNRSASLHAPLSAGANFCINVLSRQQEEISRACGGKLKGEERFALGEWLEGVDGVPVLANSQASIVCKNEVSVSYGTHGIFIGKVLQIFQHGEVDPLVYIDGRYTTTLPA</sequence>
<dbReference type="EMBL" id="CP018221">
    <property type="protein sequence ID" value="API58442.1"/>
    <property type="molecule type" value="Genomic_DNA"/>
</dbReference>
<dbReference type="Gene3D" id="2.30.110.10">
    <property type="entry name" value="Electron Transport, Fmn-binding Protein, Chain A"/>
    <property type="match status" value="1"/>
</dbReference>
<name>A0A1L3ZS38_9SPHN</name>
<keyword evidence="1" id="KW-0560">Oxidoreductase</keyword>
<protein>
    <submittedName>
        <fullName evidence="3">Flavin reductase domain-containing protein</fullName>
    </submittedName>
</protein>
<dbReference type="PANTHER" id="PTHR30466">
    <property type="entry name" value="FLAVIN REDUCTASE"/>
    <property type="match status" value="1"/>
</dbReference>
<evidence type="ECO:0000313" key="4">
    <source>
        <dbReference type="Proteomes" id="UP000182063"/>
    </source>
</evidence>
<reference evidence="4" key="1">
    <citation type="submission" date="2016-11" db="EMBL/GenBank/DDBJ databases">
        <title>Complete Genome Sequence of alachlor-degrading Sphingomonas sp. strain JJ-A5.</title>
        <authorList>
            <person name="Lee H."/>
            <person name="Ka J.-O."/>
        </authorList>
    </citation>
    <scope>NUCLEOTIDE SEQUENCE [LARGE SCALE GENOMIC DNA]</scope>
    <source>
        <strain evidence="4">JJ-A5</strain>
    </source>
</reference>
<dbReference type="GO" id="GO:0042602">
    <property type="term" value="F:riboflavin reductase (NADPH) activity"/>
    <property type="evidence" value="ECO:0007669"/>
    <property type="project" value="TreeGrafter"/>
</dbReference>
<dbReference type="KEGG" id="sphj:BSL82_03280"/>
<evidence type="ECO:0000313" key="3">
    <source>
        <dbReference type="EMBL" id="API58442.1"/>
    </source>
</evidence>
<dbReference type="PANTHER" id="PTHR30466:SF1">
    <property type="entry name" value="FMN REDUCTASE (NADH) RUTF"/>
    <property type="match status" value="1"/>
</dbReference>
<dbReference type="SMART" id="SM00903">
    <property type="entry name" value="Flavin_Reduct"/>
    <property type="match status" value="1"/>
</dbReference>
<dbReference type="GO" id="GO:0006208">
    <property type="term" value="P:pyrimidine nucleobase catabolic process"/>
    <property type="evidence" value="ECO:0007669"/>
    <property type="project" value="TreeGrafter"/>
</dbReference>
<dbReference type="InterPro" id="IPR050268">
    <property type="entry name" value="NADH-dep_flavin_reductase"/>
</dbReference>
<dbReference type="SUPFAM" id="SSF50475">
    <property type="entry name" value="FMN-binding split barrel"/>
    <property type="match status" value="1"/>
</dbReference>
<feature type="domain" description="Flavin reductase like" evidence="2">
    <location>
        <begin position="20"/>
        <end position="165"/>
    </location>
</feature>